<dbReference type="EMBL" id="CACRZD030000010">
    <property type="protein sequence ID" value="CAA6667233.1"/>
    <property type="molecule type" value="Genomic_DNA"/>
</dbReference>
<dbReference type="EMBL" id="LR743597">
    <property type="protein sequence ID" value="CAA2627977.1"/>
    <property type="molecule type" value="Genomic_DNA"/>
</dbReference>
<dbReference type="AlphaFoldDB" id="A0A7I8JCK7"/>
<evidence type="ECO:0000313" key="1">
    <source>
        <dbReference type="EMBL" id="CAA2627977.1"/>
    </source>
</evidence>
<sequence length="31" mass="3460">MCIWTSGVCRNGVSSLGKHNFYTQDGKEDII</sequence>
<name>A0A7I8JCK7_SPIIN</name>
<proteinExistence type="predicted"/>
<keyword evidence="2" id="KW-1185">Reference proteome</keyword>
<dbReference type="Proteomes" id="UP001189122">
    <property type="component" value="Unassembled WGS sequence"/>
</dbReference>
<protein>
    <submittedName>
        <fullName evidence="1">Uncharacterized protein</fullName>
    </submittedName>
</protein>
<evidence type="ECO:0000313" key="2">
    <source>
        <dbReference type="Proteomes" id="UP001189122"/>
    </source>
</evidence>
<organism evidence="1">
    <name type="scientific">Spirodela intermedia</name>
    <name type="common">Intermediate duckweed</name>
    <dbReference type="NCBI Taxonomy" id="51605"/>
    <lineage>
        <taxon>Eukaryota</taxon>
        <taxon>Viridiplantae</taxon>
        <taxon>Streptophyta</taxon>
        <taxon>Embryophyta</taxon>
        <taxon>Tracheophyta</taxon>
        <taxon>Spermatophyta</taxon>
        <taxon>Magnoliopsida</taxon>
        <taxon>Liliopsida</taxon>
        <taxon>Araceae</taxon>
        <taxon>Lemnoideae</taxon>
        <taxon>Spirodela</taxon>
    </lineage>
</organism>
<reference evidence="1 2" key="1">
    <citation type="submission" date="2019-12" db="EMBL/GenBank/DDBJ databases">
        <authorList>
            <person name="Scholz U."/>
            <person name="Mascher M."/>
            <person name="Fiebig A."/>
        </authorList>
    </citation>
    <scope>NUCLEOTIDE SEQUENCE</scope>
</reference>
<gene>
    <name evidence="1" type="ORF">SI7747_10013626</name>
</gene>
<accession>A0A7I8JCK7</accession>